<organism evidence="14 15">
    <name type="scientific">Patulibacter brassicae</name>
    <dbReference type="NCBI Taxonomy" id="1705717"/>
    <lineage>
        <taxon>Bacteria</taxon>
        <taxon>Bacillati</taxon>
        <taxon>Actinomycetota</taxon>
        <taxon>Thermoleophilia</taxon>
        <taxon>Solirubrobacterales</taxon>
        <taxon>Patulibacteraceae</taxon>
        <taxon>Patulibacter</taxon>
    </lineage>
</organism>
<dbReference type="SUPFAM" id="SSF63380">
    <property type="entry name" value="Riboflavin synthase domain-like"/>
    <property type="match status" value="1"/>
</dbReference>
<feature type="domain" description="FAD-binding FR-type" evidence="13">
    <location>
        <begin position="246"/>
        <end position="463"/>
    </location>
</feature>
<dbReference type="PIRSF" id="PIRSF000207">
    <property type="entry name" value="SiR-FP_CysJ"/>
    <property type="match status" value="1"/>
</dbReference>
<dbReference type="PRINTS" id="PR00371">
    <property type="entry name" value="FPNCR"/>
</dbReference>
<keyword evidence="5" id="KW-0285">Flavoprotein</keyword>
<dbReference type="InterPro" id="IPR017938">
    <property type="entry name" value="Riboflavin_synthase-like_b-brl"/>
</dbReference>
<dbReference type="SUPFAM" id="SSF52343">
    <property type="entry name" value="Ferredoxin reductase-like, C-terminal NADP-linked domain"/>
    <property type="match status" value="1"/>
</dbReference>
<keyword evidence="11" id="KW-0198">Cysteine biosynthesis</keyword>
<dbReference type="InterPro" id="IPR023173">
    <property type="entry name" value="NADPH_Cyt_P450_Rdtase_alpha"/>
</dbReference>
<dbReference type="PROSITE" id="PS51384">
    <property type="entry name" value="FAD_FR"/>
    <property type="match status" value="1"/>
</dbReference>
<evidence type="ECO:0000259" key="13">
    <source>
        <dbReference type="PROSITE" id="PS51384"/>
    </source>
</evidence>
<dbReference type="Gene3D" id="1.20.990.10">
    <property type="entry name" value="NADPH-cytochrome p450 Reductase, Chain A, domain 3"/>
    <property type="match status" value="1"/>
</dbReference>
<sequence>MSTPIPTLTSEQQDQLQRLAPTVDRDQAIWLSGYFAGLAGAGTAPAALPADDGAAAATAAPAAPAARRLTVLYGTDTGNSREVAGQVAAAATAQGVPAEVADMADYKTRLLKDEQDLVVIAATHGEGDPPPSAIGFFEFLAGRKAPKLPDVRFAVLALGDSTYEHYCSAGKQLDARLEELGASRLADRVDCDVDYEDDAEAWIADVVARLVPDEPPAGAAAAVPAGGAPSVDGAASSNGAVAHGKKHPFAAPLLENVVLTGRGSSKETRHVELSLEGSGLTYEPGDALGVVPQNDPQLVEALLDRLALSGDATVPTKQGDRPLREALTHAYEITAGTPRFIEQWATLSGAGELEALRDGDAKARFDYLHEHHVLDIVERFPVPGLDAAQLLAGLRPLQPRLYSIASSLAAAPDEAHLTVSTVRFELHGRPRTGVASGHLARIGDAEDLDVPVYVQANEHFRLPADDVPIIMVGAGTGVAPYRAFLQEREARGAEGRNWLVFGERNFRSDFLYQVEWQQLLKDGVLTRLDPAFSRDATPKTYVQDRLRQAGRDVWAWLEDGARIYVCGDATNMAPDVDATLAEIVAEHGGKGEDDAREYLSALKREHRYLLDVY</sequence>
<dbReference type="PROSITE" id="PS50902">
    <property type="entry name" value="FLAVODOXIN_LIKE"/>
    <property type="match status" value="1"/>
</dbReference>
<feature type="domain" description="Flavodoxin-like" evidence="12">
    <location>
        <begin position="69"/>
        <end position="207"/>
    </location>
</feature>
<dbReference type="PRINTS" id="PR00369">
    <property type="entry name" value="FLAVODOXIN"/>
</dbReference>
<keyword evidence="10 14" id="KW-0560">Oxidoreductase</keyword>
<evidence type="ECO:0000256" key="10">
    <source>
        <dbReference type="ARBA" id="ARBA00023002"/>
    </source>
</evidence>
<dbReference type="EC" id="1.8.1.2" evidence="14"/>
<dbReference type="EMBL" id="JAXAVX010000002">
    <property type="protein sequence ID" value="MDX8151449.1"/>
    <property type="molecule type" value="Genomic_DNA"/>
</dbReference>
<dbReference type="GO" id="GO:0004783">
    <property type="term" value="F:sulfite reductase (NADPH) activity"/>
    <property type="evidence" value="ECO:0007669"/>
    <property type="project" value="UniProtKB-EC"/>
</dbReference>
<reference evidence="14 15" key="1">
    <citation type="submission" date="2023-11" db="EMBL/GenBank/DDBJ databases">
        <authorList>
            <person name="Xu M."/>
            <person name="Jiang T."/>
        </authorList>
    </citation>
    <scope>NUCLEOTIDE SEQUENCE [LARGE SCALE GENOMIC DNA]</scope>
    <source>
        <strain evidence="14 15">SD</strain>
    </source>
</reference>
<dbReference type="InterPro" id="IPR008254">
    <property type="entry name" value="Flavodoxin/NO_synth"/>
</dbReference>
<dbReference type="Gene3D" id="3.40.50.80">
    <property type="entry name" value="Nucleotide-binding domain of ferredoxin-NADP reductase (FNR) module"/>
    <property type="match status" value="1"/>
</dbReference>
<comment type="cofactor">
    <cofactor evidence="2">
        <name>FAD</name>
        <dbReference type="ChEBI" id="CHEBI:57692"/>
    </cofactor>
</comment>
<evidence type="ECO:0000256" key="1">
    <source>
        <dbReference type="ARBA" id="ARBA00001917"/>
    </source>
</evidence>
<evidence type="ECO:0000313" key="15">
    <source>
        <dbReference type="Proteomes" id="UP001277761"/>
    </source>
</evidence>
<evidence type="ECO:0000256" key="9">
    <source>
        <dbReference type="ARBA" id="ARBA00022982"/>
    </source>
</evidence>
<evidence type="ECO:0000256" key="6">
    <source>
        <dbReference type="ARBA" id="ARBA00022643"/>
    </source>
</evidence>
<dbReference type="InterPro" id="IPR039261">
    <property type="entry name" value="FNR_nucleotide-bd"/>
</dbReference>
<keyword evidence="7" id="KW-0274">FAD</keyword>
<comment type="caution">
    <text evidence="14">The sequence shown here is derived from an EMBL/GenBank/DDBJ whole genome shotgun (WGS) entry which is preliminary data.</text>
</comment>
<keyword evidence="9" id="KW-0249">Electron transport</keyword>
<gene>
    <name evidence="14" type="ORF">SK069_07590</name>
</gene>
<dbReference type="InterPro" id="IPR001433">
    <property type="entry name" value="OxRdtase_FAD/NAD-bd"/>
</dbReference>
<dbReference type="Gene3D" id="3.40.50.360">
    <property type="match status" value="1"/>
</dbReference>
<evidence type="ECO:0000256" key="3">
    <source>
        <dbReference type="ARBA" id="ARBA00022448"/>
    </source>
</evidence>
<dbReference type="SUPFAM" id="SSF52218">
    <property type="entry name" value="Flavoproteins"/>
    <property type="match status" value="1"/>
</dbReference>
<dbReference type="InterPro" id="IPR001709">
    <property type="entry name" value="Flavoprot_Pyr_Nucl_cyt_Rdtase"/>
</dbReference>
<dbReference type="InterPro" id="IPR003097">
    <property type="entry name" value="CysJ-like_FAD-binding"/>
</dbReference>
<dbReference type="Proteomes" id="UP001277761">
    <property type="component" value="Unassembled WGS sequence"/>
</dbReference>
<keyword evidence="4" id="KW-0028">Amino-acid biosynthesis</keyword>
<evidence type="ECO:0000256" key="8">
    <source>
        <dbReference type="ARBA" id="ARBA00022857"/>
    </source>
</evidence>
<dbReference type="Gene3D" id="2.40.30.10">
    <property type="entry name" value="Translation factors"/>
    <property type="match status" value="1"/>
</dbReference>
<dbReference type="InterPro" id="IPR029039">
    <property type="entry name" value="Flavoprotein-like_sf"/>
</dbReference>
<evidence type="ECO:0000256" key="2">
    <source>
        <dbReference type="ARBA" id="ARBA00001974"/>
    </source>
</evidence>
<dbReference type="CDD" id="cd06199">
    <property type="entry name" value="SiR"/>
    <property type="match status" value="1"/>
</dbReference>
<dbReference type="InterPro" id="IPR017927">
    <property type="entry name" value="FAD-bd_FR_type"/>
</dbReference>
<dbReference type="NCBIfam" id="TIGR01931">
    <property type="entry name" value="cysJ"/>
    <property type="match status" value="1"/>
</dbReference>
<keyword evidence="3" id="KW-0813">Transport</keyword>
<comment type="cofactor">
    <cofactor evidence="1">
        <name>FMN</name>
        <dbReference type="ChEBI" id="CHEBI:58210"/>
    </cofactor>
</comment>
<dbReference type="Pfam" id="PF00258">
    <property type="entry name" value="Flavodoxin_1"/>
    <property type="match status" value="1"/>
</dbReference>
<proteinExistence type="predicted"/>
<dbReference type="Pfam" id="PF00667">
    <property type="entry name" value="FAD_binding_1"/>
    <property type="match status" value="1"/>
</dbReference>
<dbReference type="Pfam" id="PF00175">
    <property type="entry name" value="NAD_binding_1"/>
    <property type="match status" value="1"/>
</dbReference>
<evidence type="ECO:0000313" key="14">
    <source>
        <dbReference type="EMBL" id="MDX8151449.1"/>
    </source>
</evidence>
<dbReference type="RefSeq" id="WP_319953598.1">
    <property type="nucleotide sequence ID" value="NZ_JAXAVX010000002.1"/>
</dbReference>
<dbReference type="PANTHER" id="PTHR19384:SF128">
    <property type="entry name" value="NADPH OXIDOREDUCTASE A"/>
    <property type="match status" value="1"/>
</dbReference>
<evidence type="ECO:0000256" key="11">
    <source>
        <dbReference type="ARBA" id="ARBA00023192"/>
    </source>
</evidence>
<protein>
    <submittedName>
        <fullName evidence="14">Assimilatory sulfite reductase (NADPH) flavoprotein subunit</fullName>
        <ecNumber evidence="14">1.8.1.2</ecNumber>
    </submittedName>
</protein>
<evidence type="ECO:0000256" key="4">
    <source>
        <dbReference type="ARBA" id="ARBA00022605"/>
    </source>
</evidence>
<dbReference type="InterPro" id="IPR001094">
    <property type="entry name" value="Flavdoxin-like"/>
</dbReference>
<name>A0ABU4VI02_9ACTN</name>
<keyword evidence="8" id="KW-0521">NADP</keyword>
<evidence type="ECO:0000256" key="5">
    <source>
        <dbReference type="ARBA" id="ARBA00022630"/>
    </source>
</evidence>
<evidence type="ECO:0000256" key="7">
    <source>
        <dbReference type="ARBA" id="ARBA00022827"/>
    </source>
</evidence>
<dbReference type="PANTHER" id="PTHR19384">
    <property type="entry name" value="NITRIC OXIDE SYNTHASE-RELATED"/>
    <property type="match status" value="1"/>
</dbReference>
<dbReference type="InterPro" id="IPR010199">
    <property type="entry name" value="CysJ"/>
</dbReference>
<keyword evidence="6" id="KW-0288">FMN</keyword>
<accession>A0ABU4VI02</accession>
<keyword evidence="15" id="KW-1185">Reference proteome</keyword>
<evidence type="ECO:0000259" key="12">
    <source>
        <dbReference type="PROSITE" id="PS50902"/>
    </source>
</evidence>